<dbReference type="AlphaFoldDB" id="A0A2G8SRA0"/>
<dbReference type="OrthoDB" id="1645289at2759"/>
<proteinExistence type="predicted"/>
<evidence type="ECO:0000313" key="1">
    <source>
        <dbReference type="EMBL" id="PIL36311.1"/>
    </source>
</evidence>
<protein>
    <recommendedName>
        <fullName evidence="3">Reverse transcriptase Ty1/copia-type domain-containing protein</fullName>
    </recommendedName>
</protein>
<organism evidence="1 2">
    <name type="scientific">Ganoderma sinense ZZ0214-1</name>
    <dbReference type="NCBI Taxonomy" id="1077348"/>
    <lineage>
        <taxon>Eukaryota</taxon>
        <taxon>Fungi</taxon>
        <taxon>Dikarya</taxon>
        <taxon>Basidiomycota</taxon>
        <taxon>Agaricomycotina</taxon>
        <taxon>Agaricomycetes</taxon>
        <taxon>Polyporales</taxon>
        <taxon>Polyporaceae</taxon>
        <taxon>Ganoderma</taxon>
    </lineage>
</organism>
<name>A0A2G8SRA0_9APHY</name>
<keyword evidence="2" id="KW-1185">Reference proteome</keyword>
<dbReference type="STRING" id="1077348.A0A2G8SRA0"/>
<dbReference type="Proteomes" id="UP000230002">
    <property type="component" value="Unassembled WGS sequence"/>
</dbReference>
<evidence type="ECO:0008006" key="3">
    <source>
        <dbReference type="Google" id="ProtNLM"/>
    </source>
</evidence>
<accession>A0A2G8SRA0</accession>
<sequence length="153" mass="17224">MVGWSMIQLDIKSTYLNGDLDEEIYMRQPPDLVKRFRSGIKQCFTITDSGEIAWLFGIEVVYNLNAGTVCIAQRTVIDAVVRALYLEGVKPATRLLTGVRMCMYIAVTSHPDIAYAVHRLMKYMANPGWAHWEALKRGLTGYANADWGTSDDT</sequence>
<reference evidence="1 2" key="1">
    <citation type="journal article" date="2015" name="Sci. Rep.">
        <title>Chromosome-level genome map provides insights into diverse defense mechanisms in the medicinal fungus Ganoderma sinense.</title>
        <authorList>
            <person name="Zhu Y."/>
            <person name="Xu J."/>
            <person name="Sun C."/>
            <person name="Zhou S."/>
            <person name="Xu H."/>
            <person name="Nelson D.R."/>
            <person name="Qian J."/>
            <person name="Song J."/>
            <person name="Luo H."/>
            <person name="Xiang L."/>
            <person name="Li Y."/>
            <person name="Xu Z."/>
            <person name="Ji A."/>
            <person name="Wang L."/>
            <person name="Lu S."/>
            <person name="Hayward A."/>
            <person name="Sun W."/>
            <person name="Li X."/>
            <person name="Schwartz D.C."/>
            <person name="Wang Y."/>
            <person name="Chen S."/>
        </authorList>
    </citation>
    <scope>NUCLEOTIDE SEQUENCE [LARGE SCALE GENOMIC DNA]</scope>
    <source>
        <strain evidence="1 2">ZZ0214-1</strain>
    </source>
</reference>
<dbReference type="EMBL" id="AYKW01000002">
    <property type="protein sequence ID" value="PIL36311.1"/>
    <property type="molecule type" value="Genomic_DNA"/>
</dbReference>
<comment type="caution">
    <text evidence="1">The sequence shown here is derived from an EMBL/GenBank/DDBJ whole genome shotgun (WGS) entry which is preliminary data.</text>
</comment>
<gene>
    <name evidence="1" type="ORF">GSI_01974</name>
</gene>
<evidence type="ECO:0000313" key="2">
    <source>
        <dbReference type="Proteomes" id="UP000230002"/>
    </source>
</evidence>